<proteinExistence type="predicted"/>
<dbReference type="InterPro" id="IPR029063">
    <property type="entry name" value="SAM-dependent_MTases_sf"/>
</dbReference>
<reference evidence="3" key="2">
    <citation type="submission" date="2019-10" db="EMBL/GenBank/DDBJ databases">
        <authorList>
            <consortium name="NCBI Genome Project"/>
        </authorList>
    </citation>
    <scope>NUCLEOTIDE SEQUENCE</scope>
    <source>
        <strain evidence="3">NI907</strain>
    </source>
</reference>
<sequence>MDVFQETQQESSKRMYTARAEDYENSWHPELSRRMVGFAQLKPGERVLVLACGTGLEVFPAAEAVGRSGEVVGVDITDAMLDRARRKQQALGDGGRHIRLLAGDVTNLDEAVPQLAGRRFDAVLCCSAFVLLQNPDAVVASWRRLLDPESGRLVVDITHEQNHQPSLIFARAALRLGAGTRFPSNREWVKSRDSFKDVLEAQGYKVERIERLDNISGRGESEHGVEVADEQFDGFSAKLPNLGLAEVAKDKELVGRLKVLFKEEWEKAAAAGGGKIVDLDTVYVYVARTA</sequence>
<dbReference type="GeneID" id="41966451"/>
<dbReference type="Gene3D" id="3.40.50.150">
    <property type="entry name" value="Vaccinia Virus protein VP39"/>
    <property type="match status" value="1"/>
</dbReference>
<dbReference type="Proteomes" id="UP000515153">
    <property type="component" value="Chromosome V"/>
</dbReference>
<dbReference type="PANTHER" id="PTHR43464:SF89">
    <property type="entry name" value="METHYLTRANSFERASE"/>
    <property type="match status" value="1"/>
</dbReference>
<evidence type="ECO:0000313" key="2">
    <source>
        <dbReference type="Proteomes" id="UP000515153"/>
    </source>
</evidence>
<gene>
    <name evidence="3" type="ORF">PgNI_11580</name>
</gene>
<reference evidence="2 3" key="1">
    <citation type="journal article" date="2019" name="Mol. Biol. Evol.">
        <title>Blast fungal genomes show frequent chromosomal changes, gene gains and losses, and effector gene turnover.</title>
        <authorList>
            <person name="Gomez Luciano L.B."/>
            <person name="Jason Tsai I."/>
            <person name="Chuma I."/>
            <person name="Tosa Y."/>
            <person name="Chen Y.H."/>
            <person name="Li J.Y."/>
            <person name="Li M.Y."/>
            <person name="Jade Lu M.Y."/>
            <person name="Nakayashiki H."/>
            <person name="Li W.H."/>
        </authorList>
    </citation>
    <scope>NUCLEOTIDE SEQUENCE [LARGE SCALE GENOMIC DNA]</scope>
    <source>
        <strain evidence="2 3">NI907</strain>
    </source>
</reference>
<reference evidence="3" key="3">
    <citation type="submission" date="2025-08" db="UniProtKB">
        <authorList>
            <consortium name="RefSeq"/>
        </authorList>
    </citation>
    <scope>IDENTIFICATION</scope>
    <source>
        <strain evidence="3">NI907</strain>
    </source>
</reference>
<keyword evidence="2" id="KW-1185">Reference proteome</keyword>
<dbReference type="GO" id="GO:0010420">
    <property type="term" value="F:polyprenyldihydroxybenzoate methyltransferase activity"/>
    <property type="evidence" value="ECO:0007669"/>
    <property type="project" value="TreeGrafter"/>
</dbReference>
<dbReference type="InterPro" id="IPR041698">
    <property type="entry name" value="Methyltransf_25"/>
</dbReference>
<name>A0A6P8ANI2_PYRGI</name>
<protein>
    <recommendedName>
        <fullName evidence="1">Methyltransferase domain-containing protein</fullName>
    </recommendedName>
</protein>
<evidence type="ECO:0000313" key="3">
    <source>
        <dbReference type="RefSeq" id="XP_030976455.1"/>
    </source>
</evidence>
<dbReference type="CDD" id="cd02440">
    <property type="entry name" value="AdoMet_MTases"/>
    <property type="match status" value="1"/>
</dbReference>
<accession>A0A6P8ANI2</accession>
<dbReference type="SUPFAM" id="SSF53335">
    <property type="entry name" value="S-adenosyl-L-methionine-dependent methyltransferases"/>
    <property type="match status" value="1"/>
</dbReference>
<dbReference type="PANTHER" id="PTHR43464">
    <property type="entry name" value="METHYLTRANSFERASE"/>
    <property type="match status" value="1"/>
</dbReference>
<feature type="domain" description="Methyltransferase" evidence="1">
    <location>
        <begin position="47"/>
        <end position="148"/>
    </location>
</feature>
<dbReference type="KEGG" id="pgri:PgNI_11580"/>
<evidence type="ECO:0000259" key="1">
    <source>
        <dbReference type="Pfam" id="PF13649"/>
    </source>
</evidence>
<dbReference type="RefSeq" id="XP_030976455.1">
    <property type="nucleotide sequence ID" value="XM_031131546.1"/>
</dbReference>
<organism evidence="2 3">
    <name type="scientific">Pyricularia grisea</name>
    <name type="common">Crabgrass-specific blast fungus</name>
    <name type="synonym">Magnaporthe grisea</name>
    <dbReference type="NCBI Taxonomy" id="148305"/>
    <lineage>
        <taxon>Eukaryota</taxon>
        <taxon>Fungi</taxon>
        <taxon>Dikarya</taxon>
        <taxon>Ascomycota</taxon>
        <taxon>Pezizomycotina</taxon>
        <taxon>Sordariomycetes</taxon>
        <taxon>Sordariomycetidae</taxon>
        <taxon>Magnaporthales</taxon>
        <taxon>Pyriculariaceae</taxon>
        <taxon>Pyricularia</taxon>
    </lineage>
</organism>
<dbReference type="AlphaFoldDB" id="A0A6P8ANI2"/>
<dbReference type="Pfam" id="PF13649">
    <property type="entry name" value="Methyltransf_25"/>
    <property type="match status" value="1"/>
</dbReference>